<evidence type="ECO:0000313" key="2">
    <source>
        <dbReference type="EMBL" id="KKR14774.1"/>
    </source>
</evidence>
<proteinExistence type="predicted"/>
<reference evidence="2 3" key="1">
    <citation type="journal article" date="2015" name="Nature">
        <title>rRNA introns, odd ribosomes, and small enigmatic genomes across a large radiation of phyla.</title>
        <authorList>
            <person name="Brown C.T."/>
            <person name="Hug L.A."/>
            <person name="Thomas B.C."/>
            <person name="Sharon I."/>
            <person name="Castelle C.J."/>
            <person name="Singh A."/>
            <person name="Wilkins M.J."/>
            <person name="Williams K.H."/>
            <person name="Banfield J.F."/>
        </authorList>
    </citation>
    <scope>NUCLEOTIDE SEQUENCE [LARGE SCALE GENOMIC DNA]</scope>
</reference>
<comment type="caution">
    <text evidence="2">The sequence shown here is derived from an EMBL/GenBank/DDBJ whole genome shotgun (WGS) entry which is preliminary data.</text>
</comment>
<organism evidence="2 3">
    <name type="scientific">Candidatus Falkowbacteria bacterium GW2011_GWA2_39_24</name>
    <dbReference type="NCBI Taxonomy" id="1618634"/>
    <lineage>
        <taxon>Bacteria</taxon>
        <taxon>Candidatus Falkowiibacteriota</taxon>
    </lineage>
</organism>
<sequence>MINIQGNRKIFGILIIVLGLVLLGVIVYFIFFHDFDKSASGPDGLTNISQLLSPDQSTVQDFTQTSQTTNEPVMTTAELSQEGVKQIAASFAERLGSWSNQANASNLVDLKLMMTPSLQEWANDQIVQTKTNTKDYQEYYGITTRAVTTEAQSFTDSQATILINTQRTEVKQGQTRTFNQALKLELVKAGKTWLVDGAYWQ</sequence>
<gene>
    <name evidence="2" type="ORF">UT42_C0019G0015</name>
</gene>
<keyword evidence="1" id="KW-0472">Membrane</keyword>
<keyword evidence="1" id="KW-0812">Transmembrane</keyword>
<evidence type="ECO:0000256" key="1">
    <source>
        <dbReference type="SAM" id="Phobius"/>
    </source>
</evidence>
<name>A0A0G0NF59_9BACT</name>
<keyword evidence="1" id="KW-1133">Transmembrane helix</keyword>
<dbReference type="Proteomes" id="UP000034048">
    <property type="component" value="Unassembled WGS sequence"/>
</dbReference>
<feature type="transmembrane region" description="Helical" evidence="1">
    <location>
        <begin position="12"/>
        <end position="32"/>
    </location>
</feature>
<accession>A0A0G0NF59</accession>
<protein>
    <submittedName>
        <fullName evidence="2">Uncharacterized protein</fullName>
    </submittedName>
</protein>
<evidence type="ECO:0000313" key="3">
    <source>
        <dbReference type="Proteomes" id="UP000034048"/>
    </source>
</evidence>
<dbReference type="AlphaFoldDB" id="A0A0G0NF59"/>
<dbReference type="EMBL" id="LBWS01000019">
    <property type="protein sequence ID" value="KKR14774.1"/>
    <property type="molecule type" value="Genomic_DNA"/>
</dbReference>